<evidence type="ECO:0000256" key="2">
    <source>
        <dbReference type="SAM" id="SignalP"/>
    </source>
</evidence>
<protein>
    <submittedName>
        <fullName evidence="4">Polymer-forming cytoskeletal protein</fullName>
    </submittedName>
</protein>
<keyword evidence="2" id="KW-0732">Signal</keyword>
<dbReference type="InterPro" id="IPR007607">
    <property type="entry name" value="BacA/B"/>
</dbReference>
<keyword evidence="1" id="KW-0472">Membrane</keyword>
<evidence type="ECO:0000256" key="1">
    <source>
        <dbReference type="SAM" id="Phobius"/>
    </source>
</evidence>
<evidence type="ECO:0000259" key="3">
    <source>
        <dbReference type="Pfam" id="PF26514"/>
    </source>
</evidence>
<dbReference type="InterPro" id="IPR058486">
    <property type="entry name" value="DUF8173"/>
</dbReference>
<keyword evidence="1" id="KW-1133">Transmembrane helix</keyword>
<dbReference type="Pfam" id="PF04519">
    <property type="entry name" value="Bactofilin"/>
    <property type="match status" value="1"/>
</dbReference>
<feature type="transmembrane region" description="Helical" evidence="1">
    <location>
        <begin position="251"/>
        <end position="273"/>
    </location>
</feature>
<feature type="domain" description="DUF8173" evidence="3">
    <location>
        <begin position="190"/>
        <end position="358"/>
    </location>
</feature>
<accession>A0A858R8B4</accession>
<keyword evidence="5" id="KW-1185">Reference proteome</keyword>
<feature type="chain" id="PRO_5032661804" evidence="2">
    <location>
        <begin position="18"/>
        <end position="370"/>
    </location>
</feature>
<dbReference type="KEGG" id="acru:HHL28_11360"/>
<name>A0A858R8B4_9PROT</name>
<proteinExistence type="predicted"/>
<feature type="transmembrane region" description="Helical" evidence="1">
    <location>
        <begin position="322"/>
        <end position="355"/>
    </location>
</feature>
<evidence type="ECO:0000313" key="5">
    <source>
        <dbReference type="Proteomes" id="UP000501891"/>
    </source>
</evidence>
<dbReference type="Proteomes" id="UP000501891">
    <property type="component" value="Chromosome"/>
</dbReference>
<reference evidence="4" key="1">
    <citation type="submission" date="2020-04" db="EMBL/GenBank/DDBJ databases">
        <title>A desert anoxygenic phototrophic bacterium fixes CO2 using RubisCO under aerobic conditions.</title>
        <authorList>
            <person name="Tang K."/>
        </authorList>
    </citation>
    <scope>NUCLEOTIDE SEQUENCE [LARGE SCALE GENOMIC DNA]</scope>
    <source>
        <strain evidence="4">MIMtkB3</strain>
    </source>
</reference>
<evidence type="ECO:0000313" key="4">
    <source>
        <dbReference type="EMBL" id="QJE73604.1"/>
    </source>
</evidence>
<organism evidence="4 5">
    <name type="scientific">Aerophototrophica crusticola</name>
    <dbReference type="NCBI Taxonomy" id="1709002"/>
    <lineage>
        <taxon>Bacteria</taxon>
        <taxon>Pseudomonadati</taxon>
        <taxon>Pseudomonadota</taxon>
        <taxon>Alphaproteobacteria</taxon>
        <taxon>Rhodospirillales</taxon>
        <taxon>Rhodospirillaceae</taxon>
        <taxon>Aerophototrophica</taxon>
    </lineage>
</organism>
<gene>
    <name evidence="4" type="ORF">HHL28_11360</name>
</gene>
<dbReference type="Pfam" id="PF26514">
    <property type="entry name" value="DUF8173"/>
    <property type="match status" value="1"/>
</dbReference>
<feature type="signal peptide" evidence="2">
    <location>
        <begin position="1"/>
        <end position="17"/>
    </location>
</feature>
<dbReference type="AlphaFoldDB" id="A0A858R8B4"/>
<feature type="transmembrane region" description="Helical" evidence="1">
    <location>
        <begin position="279"/>
        <end position="301"/>
    </location>
</feature>
<feature type="transmembrane region" description="Helical" evidence="1">
    <location>
        <begin position="218"/>
        <end position="239"/>
    </location>
</feature>
<dbReference type="EMBL" id="CP051775">
    <property type="protein sequence ID" value="QJE73604.1"/>
    <property type="molecule type" value="Genomic_DNA"/>
</dbReference>
<sequence length="370" mass="37481">MLQSLLLALALAPPADAAEFRSGQTVEVSGAVSDTLFAAGQSVAMPAAIDGTVFVAGMQVDLTGAVSGDAMLAGYHVHVSGVVAKDVMAVAGEFILDGRVAGDVRVASPTVRLERSGTVAGDLAATGEEVVLAGTVAGDAQLAGARVVVSGTVNGTLDVAAAELRLEPGARILGNIRHAGPRTVEVPAGVTVGGTVQYREDDSHVDTGPTLLETLGEALALFLLGLVALWLFPGLVARASQDLRLRPGHSFGVGLAALLLAPLLAVLLMVTLVGIPLGLLLLGLYLVSLPLGLAVAGFGLAEWAARRRGRVPQGKDQPMKRFALFAVLLTLVGLVPVVGGLALGIATCLGLGALVAQVLAGRRTRSYPSA</sequence>
<keyword evidence="1" id="KW-0812">Transmembrane</keyword>